<dbReference type="Pfam" id="PF13671">
    <property type="entry name" value="AAA_33"/>
    <property type="match status" value="1"/>
</dbReference>
<dbReference type="RefSeq" id="WP_173122296.1">
    <property type="nucleotide sequence ID" value="NZ_JABRWJ010000003.1"/>
</dbReference>
<dbReference type="SUPFAM" id="SSF52540">
    <property type="entry name" value="P-loop containing nucleoside triphosphate hydrolases"/>
    <property type="match status" value="1"/>
</dbReference>
<reference evidence="1 2" key="1">
    <citation type="submission" date="2020-05" db="EMBL/GenBank/DDBJ databases">
        <title>Aquincola sp. isolate from soil.</title>
        <authorList>
            <person name="Han J."/>
            <person name="Kim D.-U."/>
        </authorList>
    </citation>
    <scope>NUCLEOTIDE SEQUENCE [LARGE SCALE GENOMIC DNA]</scope>
    <source>
        <strain evidence="1 2">S2</strain>
    </source>
</reference>
<gene>
    <name evidence="1" type="ORF">HLB44_09215</name>
</gene>
<evidence type="ECO:0000313" key="2">
    <source>
        <dbReference type="Proteomes" id="UP000737171"/>
    </source>
</evidence>
<protein>
    <submittedName>
        <fullName evidence="1">Zeta toxin family protein</fullName>
    </submittedName>
</protein>
<dbReference type="EMBL" id="JABRWJ010000003">
    <property type="protein sequence ID" value="NRF67160.1"/>
    <property type="molecule type" value="Genomic_DNA"/>
</dbReference>
<dbReference type="Proteomes" id="UP000737171">
    <property type="component" value="Unassembled WGS sequence"/>
</dbReference>
<evidence type="ECO:0000313" key="1">
    <source>
        <dbReference type="EMBL" id="NRF67160.1"/>
    </source>
</evidence>
<organism evidence="1 2">
    <name type="scientific">Pseudaquabacterium terrae</name>
    <dbReference type="NCBI Taxonomy" id="2732868"/>
    <lineage>
        <taxon>Bacteria</taxon>
        <taxon>Pseudomonadati</taxon>
        <taxon>Pseudomonadota</taxon>
        <taxon>Betaproteobacteria</taxon>
        <taxon>Burkholderiales</taxon>
        <taxon>Sphaerotilaceae</taxon>
        <taxon>Pseudaquabacterium</taxon>
    </lineage>
</organism>
<comment type="caution">
    <text evidence="1">The sequence shown here is derived from an EMBL/GenBank/DDBJ whole genome shotgun (WGS) entry which is preliminary data.</text>
</comment>
<dbReference type="PANTHER" id="PTHR39206:SF1">
    <property type="entry name" value="SLL8004 PROTEIN"/>
    <property type="match status" value="1"/>
</dbReference>
<dbReference type="InterPro" id="IPR027417">
    <property type="entry name" value="P-loop_NTPase"/>
</dbReference>
<accession>A0ABX2EEV9</accession>
<proteinExistence type="predicted"/>
<dbReference type="Gene3D" id="3.40.50.300">
    <property type="entry name" value="P-loop containing nucleotide triphosphate hydrolases"/>
    <property type="match status" value="1"/>
</dbReference>
<dbReference type="PANTHER" id="PTHR39206">
    <property type="entry name" value="SLL8004 PROTEIN"/>
    <property type="match status" value="1"/>
</dbReference>
<keyword evidence="2" id="KW-1185">Reference proteome</keyword>
<name>A0ABX2EEV9_9BURK</name>
<sequence>MPALRPFILVLAGVNGAGKSSVGGALLAEHGLTWFNPDSLARELIASHGLAPADANARAWTFGRQRLEAAIAGGLNHAFETTLGATTIPELLEQASRSHDVVMLYCGLGSLEQHLERVRQRVVQGGHDIPEAKIRERWLSSRANLVRLLPVLARLQVFDNSIDVAPGEDIPDPRLVLEMAGGRVGFPAPGDAAALRATPPWARPILQAAFELAPPVA</sequence>